<feature type="compositionally biased region" description="Pro residues" evidence="1">
    <location>
        <begin position="83"/>
        <end position="94"/>
    </location>
</feature>
<keyword evidence="3" id="KW-1185">Reference proteome</keyword>
<sequence length="427" mass="42965">MAITAACCTVAGHITAQQSTAHQGRAAGLAHRGAMGDGTSAGVCLLPSLVPPSNDEHGSTESPDPEFPNTSPPFPFEEDGLDEPPPLSVPVEPDPSAPPPMMMLMVESICCVMFFTSVSSCWYNADAGCLTCKLSVLTRSAGYVATAMFKGNLKPSWISTVPSGMGKVPVSGVMALGRLLGKEVADVAVSPPVTVLVDGATMMVVGNQDSDESVIVEIGTKLLPRLSEDTVVMLGRVAEEVVVASSVVGGELVSVSVAGTVALGGSVTVVGNSAVVVPDSAEVEFWDTVASVVVGSKVEVLKAVVGRSEMVVLAVIGISVGESPSLLVTVVPLPISVALGRGVVAVVMPVPGPVAEGSTVSTDDVDVAEMMVVPVPGPVADASIVDTVVGDGVEPVPGPVTEASIVDSADVAEVTPVPGPVADGSTL</sequence>
<accession>A0ABR4E3P8</accession>
<evidence type="ECO:0000313" key="3">
    <source>
        <dbReference type="Proteomes" id="UP001600888"/>
    </source>
</evidence>
<reference evidence="2 3" key="1">
    <citation type="submission" date="2024-03" db="EMBL/GenBank/DDBJ databases">
        <title>A high-quality draft genome sequence of Diaporthe vaccinii, a causative agent of upright dieback and viscid rot disease in cranberry plants.</title>
        <authorList>
            <person name="Sarrasin M."/>
            <person name="Lang B.F."/>
            <person name="Burger G."/>
        </authorList>
    </citation>
    <scope>NUCLEOTIDE SEQUENCE [LARGE SCALE GENOMIC DNA]</scope>
    <source>
        <strain evidence="2 3">IS7</strain>
    </source>
</reference>
<proteinExistence type="predicted"/>
<comment type="caution">
    <text evidence="2">The sequence shown here is derived from an EMBL/GenBank/DDBJ whole genome shotgun (WGS) entry which is preliminary data.</text>
</comment>
<dbReference type="Proteomes" id="UP001600888">
    <property type="component" value="Unassembled WGS sequence"/>
</dbReference>
<evidence type="ECO:0000313" key="2">
    <source>
        <dbReference type="EMBL" id="KAL2277001.1"/>
    </source>
</evidence>
<dbReference type="EMBL" id="JBAWTH010000105">
    <property type="protein sequence ID" value="KAL2277001.1"/>
    <property type="molecule type" value="Genomic_DNA"/>
</dbReference>
<evidence type="ECO:0000256" key="1">
    <source>
        <dbReference type="SAM" id="MobiDB-lite"/>
    </source>
</evidence>
<name>A0ABR4E3P8_9PEZI</name>
<feature type="region of interest" description="Disordered" evidence="1">
    <location>
        <begin position="52"/>
        <end position="94"/>
    </location>
</feature>
<protein>
    <submittedName>
        <fullName evidence="2">Uncharacterized protein</fullName>
    </submittedName>
</protein>
<organism evidence="2 3">
    <name type="scientific">Diaporthe vaccinii</name>
    <dbReference type="NCBI Taxonomy" id="105482"/>
    <lineage>
        <taxon>Eukaryota</taxon>
        <taxon>Fungi</taxon>
        <taxon>Dikarya</taxon>
        <taxon>Ascomycota</taxon>
        <taxon>Pezizomycotina</taxon>
        <taxon>Sordariomycetes</taxon>
        <taxon>Sordariomycetidae</taxon>
        <taxon>Diaporthales</taxon>
        <taxon>Diaporthaceae</taxon>
        <taxon>Diaporthe</taxon>
        <taxon>Diaporthe eres species complex</taxon>
    </lineage>
</organism>
<gene>
    <name evidence="2" type="ORF">FJTKL_00305</name>
</gene>